<protein>
    <submittedName>
        <fullName evidence="1">Uncharacterized protein</fullName>
    </submittedName>
</protein>
<proteinExistence type="predicted"/>
<dbReference type="EMBL" id="JBBPBM010000001">
    <property type="protein sequence ID" value="KAK8600979.1"/>
    <property type="molecule type" value="Genomic_DNA"/>
</dbReference>
<comment type="caution">
    <text evidence="1">The sequence shown here is derived from an EMBL/GenBank/DDBJ whole genome shotgun (WGS) entry which is preliminary data.</text>
</comment>
<evidence type="ECO:0000313" key="1">
    <source>
        <dbReference type="EMBL" id="KAK8600979.1"/>
    </source>
</evidence>
<organism evidence="1 2">
    <name type="scientific">Hibiscus sabdariffa</name>
    <name type="common">roselle</name>
    <dbReference type="NCBI Taxonomy" id="183260"/>
    <lineage>
        <taxon>Eukaryota</taxon>
        <taxon>Viridiplantae</taxon>
        <taxon>Streptophyta</taxon>
        <taxon>Embryophyta</taxon>
        <taxon>Tracheophyta</taxon>
        <taxon>Spermatophyta</taxon>
        <taxon>Magnoliopsida</taxon>
        <taxon>eudicotyledons</taxon>
        <taxon>Gunneridae</taxon>
        <taxon>Pentapetalae</taxon>
        <taxon>rosids</taxon>
        <taxon>malvids</taxon>
        <taxon>Malvales</taxon>
        <taxon>Malvaceae</taxon>
        <taxon>Malvoideae</taxon>
        <taxon>Hibiscus</taxon>
    </lineage>
</organism>
<gene>
    <name evidence="1" type="ORF">V6N12_050824</name>
</gene>
<accession>A0ABR2GFA4</accession>
<sequence>MLALRGNHIAVTVMDGTRVSQVSNRVGEGSSKQHVKLSRGLSIKQPLGVRSSVRVPIAAWIMGVSDMIDDEARRMQHVLDRDYEVIDDDDDPNWGDFEAEMTGQSMLIRDEVVEVVDDEVVSQ</sequence>
<dbReference type="Proteomes" id="UP001472677">
    <property type="component" value="Unassembled WGS sequence"/>
</dbReference>
<keyword evidence="2" id="KW-1185">Reference proteome</keyword>
<reference evidence="1 2" key="1">
    <citation type="journal article" date="2024" name="G3 (Bethesda)">
        <title>Genome assembly of Hibiscus sabdariffa L. provides insights into metabolisms of medicinal natural products.</title>
        <authorList>
            <person name="Kim T."/>
        </authorList>
    </citation>
    <scope>NUCLEOTIDE SEQUENCE [LARGE SCALE GENOMIC DNA]</scope>
    <source>
        <strain evidence="1">TK-2024</strain>
        <tissue evidence="1">Old leaves</tissue>
    </source>
</reference>
<evidence type="ECO:0000313" key="2">
    <source>
        <dbReference type="Proteomes" id="UP001472677"/>
    </source>
</evidence>
<name>A0ABR2GFA4_9ROSI</name>